<dbReference type="InterPro" id="IPR016031">
    <property type="entry name" value="Trp_RNA-bd_attenuator-like_dom"/>
</dbReference>
<comment type="similarity">
    <text evidence="2 6">Belongs to the AIM24 family.</text>
</comment>
<dbReference type="InterPro" id="IPR036983">
    <property type="entry name" value="AIM24_sf"/>
</dbReference>
<dbReference type="SUPFAM" id="SSF51219">
    <property type="entry name" value="TRAP-like"/>
    <property type="match status" value="1"/>
</dbReference>
<dbReference type="GO" id="GO:0005743">
    <property type="term" value="C:mitochondrial inner membrane"/>
    <property type="evidence" value="ECO:0007669"/>
    <property type="project" value="TreeGrafter"/>
</dbReference>
<reference evidence="7 8" key="1">
    <citation type="journal article" date="2016" name="Proc. Natl. Acad. Sci. U.S.A.">
        <title>Comparative genomics of biotechnologically important yeasts.</title>
        <authorList>
            <person name="Riley R."/>
            <person name="Haridas S."/>
            <person name="Wolfe K.H."/>
            <person name="Lopes M.R."/>
            <person name="Hittinger C.T."/>
            <person name="Goeker M."/>
            <person name="Salamov A.A."/>
            <person name="Wisecaver J.H."/>
            <person name="Long T.M."/>
            <person name="Calvey C.H."/>
            <person name="Aerts A.L."/>
            <person name="Barry K.W."/>
            <person name="Choi C."/>
            <person name="Clum A."/>
            <person name="Coughlan A.Y."/>
            <person name="Deshpande S."/>
            <person name="Douglass A.P."/>
            <person name="Hanson S.J."/>
            <person name="Klenk H.-P."/>
            <person name="LaButti K.M."/>
            <person name="Lapidus A."/>
            <person name="Lindquist E.A."/>
            <person name="Lipzen A.M."/>
            <person name="Meier-Kolthoff J.P."/>
            <person name="Ohm R.A."/>
            <person name="Otillar R.P."/>
            <person name="Pangilinan J.L."/>
            <person name="Peng Y."/>
            <person name="Rokas A."/>
            <person name="Rosa C.A."/>
            <person name="Scheuner C."/>
            <person name="Sibirny A.A."/>
            <person name="Slot J.C."/>
            <person name="Stielow J.B."/>
            <person name="Sun H."/>
            <person name="Kurtzman C.P."/>
            <person name="Blackwell M."/>
            <person name="Grigoriev I.V."/>
            <person name="Jeffries T.W."/>
        </authorList>
    </citation>
    <scope>NUCLEOTIDE SEQUENCE [LARGE SCALE GENOMIC DNA]</scope>
    <source>
        <strain evidence="7 8">DSM 6958</strain>
    </source>
</reference>
<dbReference type="Proteomes" id="UP000095009">
    <property type="component" value="Unassembled WGS sequence"/>
</dbReference>
<evidence type="ECO:0000256" key="2">
    <source>
        <dbReference type="ARBA" id="ARBA00009322"/>
    </source>
</evidence>
<dbReference type="EMBL" id="KV454410">
    <property type="protein sequence ID" value="ODQ65239.1"/>
    <property type="molecule type" value="Genomic_DNA"/>
</dbReference>
<dbReference type="Pfam" id="PF01987">
    <property type="entry name" value="AIM24"/>
    <property type="match status" value="1"/>
</dbReference>
<evidence type="ECO:0000256" key="4">
    <source>
        <dbReference type="ARBA" id="ARBA00022946"/>
    </source>
</evidence>
<protein>
    <recommendedName>
        <fullName evidence="3 6">Altered inheritance of mitochondria protein 24, mitochondrial</fullName>
    </recommendedName>
</protein>
<keyword evidence="8" id="KW-1185">Reference proteome</keyword>
<comment type="subcellular location">
    <subcellularLocation>
        <location evidence="1 6">Mitochondrion</location>
    </subcellularLocation>
</comment>
<keyword evidence="5 6" id="KW-0496">Mitochondrion</keyword>
<keyword evidence="4" id="KW-0809">Transit peptide</keyword>
<evidence type="ECO:0000313" key="8">
    <source>
        <dbReference type="Proteomes" id="UP000095009"/>
    </source>
</evidence>
<dbReference type="AlphaFoldDB" id="A0A1E3PIJ4"/>
<name>A0A1E3PIJ4_9ASCO</name>
<accession>A0A1E3PIJ4</accession>
<evidence type="ECO:0000256" key="1">
    <source>
        <dbReference type="ARBA" id="ARBA00004173"/>
    </source>
</evidence>
<dbReference type="OrthoDB" id="5295771at2759"/>
<dbReference type="Gene3D" id="3.60.160.10">
    <property type="entry name" value="Mitochondrial biogenesis AIM24"/>
    <property type="match status" value="1"/>
</dbReference>
<evidence type="ECO:0000256" key="6">
    <source>
        <dbReference type="RuleBase" id="RU363045"/>
    </source>
</evidence>
<evidence type="ECO:0000313" key="7">
    <source>
        <dbReference type="EMBL" id="ODQ65239.1"/>
    </source>
</evidence>
<evidence type="ECO:0000256" key="5">
    <source>
        <dbReference type="ARBA" id="ARBA00023128"/>
    </source>
</evidence>
<proteinExistence type="inferred from homology"/>
<dbReference type="PANTHER" id="PTHR36959">
    <property type="entry name" value="ALTERED INHERITANCE OF MITOCHONDRIA PROTEIN 24, MITOCHONDRIAL"/>
    <property type="match status" value="1"/>
</dbReference>
<dbReference type="GO" id="GO:0007007">
    <property type="term" value="P:inner mitochondrial membrane organization"/>
    <property type="evidence" value="ECO:0007669"/>
    <property type="project" value="TreeGrafter"/>
</dbReference>
<evidence type="ECO:0000256" key="3">
    <source>
        <dbReference type="ARBA" id="ARBA00013287"/>
    </source>
</evidence>
<organism evidence="7 8">
    <name type="scientific">Nadsonia fulvescens var. elongata DSM 6958</name>
    <dbReference type="NCBI Taxonomy" id="857566"/>
    <lineage>
        <taxon>Eukaryota</taxon>
        <taxon>Fungi</taxon>
        <taxon>Dikarya</taxon>
        <taxon>Ascomycota</taxon>
        <taxon>Saccharomycotina</taxon>
        <taxon>Dipodascomycetes</taxon>
        <taxon>Dipodascales</taxon>
        <taxon>Dipodascales incertae sedis</taxon>
        <taxon>Nadsonia</taxon>
    </lineage>
</organism>
<sequence length="391" mass="42750">MLSTQKYSGLFRHVSLRAPAAFSPVVNSLLAARARSLHTLENQASANPDAVSNALQDLPQVSGAGPFPLTPRFEVLGNPATLINVSLPASSVLYTRRGSIIGINGQIENVSSSLSSNQAFTRATQRIPFLYHKISSTTPASVLVSSQTPHLSTFAVISLDGTQDWTIAQRKALVAWSGAALRIEPNTPSLRSNRASFPKWGTTGVYGRGEVALVGNGHVYRIELQQDEEILVHPTNLIALSSPSNDVEPGTGLTSNFLYRLKSKVFKSQYNNFSSATSSQAEAKSDNTIPAVTKLVPGKVRFELPSLPFLERFRGPGGIIEKFTQTEIYAGFRKASNWIKGRARRLLWGDDVYYRIHGPRTLLIQTSGSSMREIVSRSELAKFYQSNTLKE</sequence>
<dbReference type="PANTHER" id="PTHR36959:SF2">
    <property type="entry name" value="ALTERED INHERITANCE OF MITOCHONDRIA PROTEIN 24, MITOCHONDRIAL"/>
    <property type="match status" value="1"/>
</dbReference>
<gene>
    <name evidence="7" type="ORF">NADFUDRAFT_83274</name>
</gene>
<dbReference type="InterPro" id="IPR002838">
    <property type="entry name" value="AIM24"/>
</dbReference>